<evidence type="ECO:0000313" key="7">
    <source>
        <dbReference type="EMBL" id="KAH9645169.1"/>
    </source>
</evidence>
<evidence type="ECO:0000256" key="4">
    <source>
        <dbReference type="RuleBase" id="RU363097"/>
    </source>
</evidence>
<comment type="similarity">
    <text evidence="1 4">Belongs to the fatty acyl-CoA reductase family.</text>
</comment>
<name>A0A922SR81_SPOEX</name>
<comment type="caution">
    <text evidence="7">The sequence shown here is derived from an EMBL/GenBank/DDBJ whole genome shotgun (WGS) entry which is preliminary data.</text>
</comment>
<keyword evidence="4" id="KW-0812">Transmembrane</keyword>
<evidence type="ECO:0000256" key="3">
    <source>
        <dbReference type="ARBA" id="ARBA00023098"/>
    </source>
</evidence>
<dbReference type="PANTHER" id="PTHR11011">
    <property type="entry name" value="MALE STERILITY PROTEIN 2-RELATED"/>
    <property type="match status" value="1"/>
</dbReference>
<dbReference type="AlphaFoldDB" id="A0A922SR81"/>
<dbReference type="PANTHER" id="PTHR11011:SF60">
    <property type="entry name" value="FATTY ACYL-COA REDUCTASE-RELATED"/>
    <property type="match status" value="1"/>
</dbReference>
<keyword evidence="3 4" id="KW-0443">Lipid metabolism</keyword>
<organism evidence="7 8">
    <name type="scientific">Spodoptera exigua</name>
    <name type="common">Beet armyworm</name>
    <name type="synonym">Noctua fulgens</name>
    <dbReference type="NCBI Taxonomy" id="7107"/>
    <lineage>
        <taxon>Eukaryota</taxon>
        <taxon>Metazoa</taxon>
        <taxon>Ecdysozoa</taxon>
        <taxon>Arthropoda</taxon>
        <taxon>Hexapoda</taxon>
        <taxon>Insecta</taxon>
        <taxon>Pterygota</taxon>
        <taxon>Neoptera</taxon>
        <taxon>Endopterygota</taxon>
        <taxon>Lepidoptera</taxon>
        <taxon>Glossata</taxon>
        <taxon>Ditrysia</taxon>
        <taxon>Noctuoidea</taxon>
        <taxon>Noctuidae</taxon>
        <taxon>Amphipyrinae</taxon>
        <taxon>Spodoptera</taxon>
    </lineage>
</organism>
<keyword evidence="4" id="KW-0521">NADP</keyword>
<sequence>MATETLDPAQAFITKIANRLKPVQEITARGTSNVQQFYCGATVFVTGGSGFLGKHLIEKLFSLIKNWPNTYTYTKAVAESLVEAMGKDLPICVVRPAIVVTTIREPTPGWLDISCIYGATGVSFKCLSYMLDDVMSTDARNYATPKAIGYGFVWSTYNRLLFRLYAWLLHLIPAYIIDVVVTLFGHKRRYAKLAQKLIKMCDVLAYFLTHGWKFEDQNTASLYDKLSEDDKKIFNFDVTNIDWTEYILTWCVGLRKYIIKDGLTDTLYARKKQTLLKIATYTNYYLYTSMVLFFFWLYGSPDGRQSVLTPADVDLQVHCQPLEVSNL</sequence>
<proteinExistence type="inferred from homology"/>
<feature type="transmembrane region" description="Helical" evidence="4">
    <location>
        <begin position="278"/>
        <end position="298"/>
    </location>
</feature>
<dbReference type="GO" id="GO:0035336">
    <property type="term" value="P:long-chain fatty-acyl-CoA metabolic process"/>
    <property type="evidence" value="ECO:0007669"/>
    <property type="project" value="TreeGrafter"/>
</dbReference>
<dbReference type="Proteomes" id="UP000814243">
    <property type="component" value="Unassembled WGS sequence"/>
</dbReference>
<dbReference type="GO" id="GO:0005777">
    <property type="term" value="C:peroxisome"/>
    <property type="evidence" value="ECO:0007669"/>
    <property type="project" value="TreeGrafter"/>
</dbReference>
<evidence type="ECO:0000259" key="6">
    <source>
        <dbReference type="Pfam" id="PF07993"/>
    </source>
</evidence>
<evidence type="ECO:0000256" key="2">
    <source>
        <dbReference type="ARBA" id="ARBA00022516"/>
    </source>
</evidence>
<dbReference type="InterPro" id="IPR033640">
    <property type="entry name" value="FAR_C"/>
</dbReference>
<dbReference type="EMBL" id="JACEFF010000057">
    <property type="protein sequence ID" value="KAH9645169.1"/>
    <property type="molecule type" value="Genomic_DNA"/>
</dbReference>
<reference evidence="7" key="1">
    <citation type="journal article" date="2021" name="G3 (Bethesda)">
        <title>Genome and transcriptome analysis of the beet armyworm Spodoptera exigua reveals targets for pest control. .</title>
        <authorList>
            <person name="Simon S."/>
            <person name="Breeschoten T."/>
            <person name="Jansen H.J."/>
            <person name="Dirks R.P."/>
            <person name="Schranz M.E."/>
            <person name="Ros V.I.D."/>
        </authorList>
    </citation>
    <scope>NUCLEOTIDE SEQUENCE</scope>
    <source>
        <strain evidence="7">TB_SE_WUR_2020</strain>
    </source>
</reference>
<keyword evidence="4" id="KW-0560">Oxidoreductase</keyword>
<dbReference type="InterPro" id="IPR013120">
    <property type="entry name" value="FAR_NAD-bd"/>
</dbReference>
<feature type="domain" description="Fatty acyl-CoA reductase C-terminal" evidence="5">
    <location>
        <begin position="169"/>
        <end position="261"/>
    </location>
</feature>
<dbReference type="SUPFAM" id="SSF51735">
    <property type="entry name" value="NAD(P)-binding Rossmann-fold domains"/>
    <property type="match status" value="1"/>
</dbReference>
<keyword evidence="4" id="KW-0472">Membrane</keyword>
<keyword evidence="2 4" id="KW-0444">Lipid biosynthesis</keyword>
<dbReference type="InterPro" id="IPR026055">
    <property type="entry name" value="FAR"/>
</dbReference>
<comment type="catalytic activity">
    <reaction evidence="4">
        <text>a long-chain fatty acyl-CoA + 2 NADPH + 2 H(+) = a long-chain primary fatty alcohol + 2 NADP(+) + CoA</text>
        <dbReference type="Rhea" id="RHEA:52716"/>
        <dbReference type="ChEBI" id="CHEBI:15378"/>
        <dbReference type="ChEBI" id="CHEBI:57287"/>
        <dbReference type="ChEBI" id="CHEBI:57783"/>
        <dbReference type="ChEBI" id="CHEBI:58349"/>
        <dbReference type="ChEBI" id="CHEBI:77396"/>
        <dbReference type="ChEBI" id="CHEBI:83139"/>
        <dbReference type="EC" id="1.2.1.84"/>
    </reaction>
</comment>
<dbReference type="EC" id="1.2.1.84" evidence="4"/>
<protein>
    <recommendedName>
        <fullName evidence="4">Fatty acyl-CoA reductase</fullName>
        <ecNumber evidence="4">1.2.1.84</ecNumber>
    </recommendedName>
</protein>
<evidence type="ECO:0000256" key="1">
    <source>
        <dbReference type="ARBA" id="ARBA00005928"/>
    </source>
</evidence>
<dbReference type="Pfam" id="PF07993">
    <property type="entry name" value="NAD_binding_4"/>
    <property type="match status" value="1"/>
</dbReference>
<feature type="domain" description="Thioester reductase (TE)" evidence="6">
    <location>
        <begin position="64"/>
        <end position="114"/>
    </location>
</feature>
<dbReference type="GO" id="GO:0102965">
    <property type="term" value="F:alcohol-forming long-chain fatty acyl-CoA reductase activity"/>
    <property type="evidence" value="ECO:0007669"/>
    <property type="project" value="UniProtKB-EC"/>
</dbReference>
<dbReference type="InterPro" id="IPR036291">
    <property type="entry name" value="NAD(P)-bd_dom_sf"/>
</dbReference>
<dbReference type="Gene3D" id="3.40.50.720">
    <property type="entry name" value="NAD(P)-binding Rossmann-like Domain"/>
    <property type="match status" value="2"/>
</dbReference>
<keyword evidence="4" id="KW-1133">Transmembrane helix</keyword>
<evidence type="ECO:0000313" key="8">
    <source>
        <dbReference type="Proteomes" id="UP000814243"/>
    </source>
</evidence>
<dbReference type="GO" id="GO:0080019">
    <property type="term" value="F:alcohol-forming very long-chain fatty acyl-CoA reductase activity"/>
    <property type="evidence" value="ECO:0007669"/>
    <property type="project" value="InterPro"/>
</dbReference>
<feature type="transmembrane region" description="Helical" evidence="4">
    <location>
        <begin position="164"/>
        <end position="185"/>
    </location>
</feature>
<dbReference type="Pfam" id="PF03015">
    <property type="entry name" value="Sterile"/>
    <property type="match status" value="1"/>
</dbReference>
<comment type="function">
    <text evidence="4">Catalyzes the reduction of fatty acyl-CoA to fatty alcohols.</text>
</comment>
<evidence type="ECO:0000259" key="5">
    <source>
        <dbReference type="Pfam" id="PF03015"/>
    </source>
</evidence>
<gene>
    <name evidence="7" type="ORF">HF086_005714</name>
</gene>
<accession>A0A922SR81</accession>
<dbReference type="CDD" id="cd09071">
    <property type="entry name" value="FAR_C"/>
    <property type="match status" value="1"/>
</dbReference>